<dbReference type="AlphaFoldDB" id="A0A2S9XN45"/>
<dbReference type="PROSITE" id="PS50889">
    <property type="entry name" value="S4"/>
    <property type="match status" value="1"/>
</dbReference>
<keyword evidence="2 4" id="KW-0694">RNA-binding</keyword>
<proteinExistence type="inferred from homology"/>
<sequence length="123" mass="13269">MPDLTAVRIDKWLWAARMFKTRSAASTACSAGHVKIAGESAKASKTVKPGDLVDVLTPGGPRNLEIVALGDRRGPAAVAVTLYLDHTPPPPPPEEQALEGIRERGAGRPTKKNLRDLRKLRGW</sequence>
<dbReference type="OrthoDB" id="9797176at2"/>
<dbReference type="Proteomes" id="UP000238823">
    <property type="component" value="Unassembled WGS sequence"/>
</dbReference>
<dbReference type="InterPro" id="IPR025708">
    <property type="entry name" value="HSP15"/>
</dbReference>
<dbReference type="GO" id="GO:0003677">
    <property type="term" value="F:DNA binding"/>
    <property type="evidence" value="ECO:0007669"/>
    <property type="project" value="UniProtKB-KW"/>
</dbReference>
<evidence type="ECO:0000259" key="6">
    <source>
        <dbReference type="SMART" id="SM00363"/>
    </source>
</evidence>
<comment type="caution">
    <text evidence="7">The sequence shown here is derived from an EMBL/GenBank/DDBJ whole genome shotgun (WGS) entry which is preliminary data.</text>
</comment>
<accession>A0A2S9XN45</accession>
<reference evidence="7 8" key="1">
    <citation type="submission" date="2018-03" db="EMBL/GenBank/DDBJ databases">
        <title>Draft Genome Sequences of the Obligatory Marine Myxobacteria Enhygromyxa salina SWB007.</title>
        <authorList>
            <person name="Poehlein A."/>
            <person name="Moghaddam J.A."/>
            <person name="Harms H."/>
            <person name="Alanjari M."/>
            <person name="Koenig G.M."/>
            <person name="Daniel R."/>
            <person name="Schaeberle T.F."/>
        </authorList>
    </citation>
    <scope>NUCLEOTIDE SEQUENCE [LARGE SCALE GENOMIC DNA]</scope>
    <source>
        <strain evidence="7 8">SWB007</strain>
    </source>
</reference>
<evidence type="ECO:0000256" key="3">
    <source>
        <dbReference type="ARBA" id="ARBA00023125"/>
    </source>
</evidence>
<feature type="region of interest" description="Disordered" evidence="5">
    <location>
        <begin position="85"/>
        <end position="123"/>
    </location>
</feature>
<evidence type="ECO:0000256" key="4">
    <source>
        <dbReference type="PROSITE-ProRule" id="PRU00182"/>
    </source>
</evidence>
<comment type="similarity">
    <text evidence="1">Belongs to the HSP15 family.</text>
</comment>
<feature type="domain" description="RNA-binding S4" evidence="6">
    <location>
        <begin position="7"/>
        <end position="65"/>
    </location>
</feature>
<dbReference type="GO" id="GO:0034605">
    <property type="term" value="P:cellular response to heat"/>
    <property type="evidence" value="ECO:0007669"/>
    <property type="project" value="InterPro"/>
</dbReference>
<dbReference type="SUPFAM" id="SSF55174">
    <property type="entry name" value="Alpha-L RNA-binding motif"/>
    <property type="match status" value="1"/>
</dbReference>
<gene>
    <name evidence="7" type="primary">hslR</name>
    <name evidence="7" type="ORF">ENSA7_78250</name>
</gene>
<dbReference type="InterPro" id="IPR036986">
    <property type="entry name" value="S4_RNA-bd_sf"/>
</dbReference>
<dbReference type="PIRSF" id="PIRSF016821">
    <property type="entry name" value="HSP15"/>
    <property type="match status" value="1"/>
</dbReference>
<keyword evidence="3" id="KW-0238">DNA-binding</keyword>
<evidence type="ECO:0000256" key="1">
    <source>
        <dbReference type="ARBA" id="ARBA00008396"/>
    </source>
</evidence>
<organism evidence="7 8">
    <name type="scientific">Enhygromyxa salina</name>
    <dbReference type="NCBI Taxonomy" id="215803"/>
    <lineage>
        <taxon>Bacteria</taxon>
        <taxon>Pseudomonadati</taxon>
        <taxon>Myxococcota</taxon>
        <taxon>Polyangia</taxon>
        <taxon>Nannocystales</taxon>
        <taxon>Nannocystaceae</taxon>
        <taxon>Enhygromyxa</taxon>
    </lineage>
</organism>
<evidence type="ECO:0000256" key="5">
    <source>
        <dbReference type="SAM" id="MobiDB-lite"/>
    </source>
</evidence>
<dbReference type="CDD" id="cd00165">
    <property type="entry name" value="S4"/>
    <property type="match status" value="1"/>
</dbReference>
<evidence type="ECO:0000256" key="2">
    <source>
        <dbReference type="ARBA" id="ARBA00022884"/>
    </source>
</evidence>
<dbReference type="Gene3D" id="3.10.290.10">
    <property type="entry name" value="RNA-binding S4 domain"/>
    <property type="match status" value="1"/>
</dbReference>
<evidence type="ECO:0000313" key="8">
    <source>
        <dbReference type="Proteomes" id="UP000238823"/>
    </source>
</evidence>
<dbReference type="Pfam" id="PF01479">
    <property type="entry name" value="S4"/>
    <property type="match status" value="1"/>
</dbReference>
<keyword evidence="7" id="KW-0346">Stress response</keyword>
<dbReference type="EMBL" id="PVNL01000142">
    <property type="protein sequence ID" value="PRP94288.1"/>
    <property type="molecule type" value="Genomic_DNA"/>
</dbReference>
<dbReference type="SMART" id="SM00363">
    <property type="entry name" value="S4"/>
    <property type="match status" value="1"/>
</dbReference>
<feature type="compositionally biased region" description="Basic and acidic residues" evidence="5">
    <location>
        <begin position="113"/>
        <end position="123"/>
    </location>
</feature>
<name>A0A2S9XN45_9BACT</name>
<dbReference type="RefSeq" id="WP_106094644.1">
    <property type="nucleotide sequence ID" value="NZ_PVNL01000142.1"/>
</dbReference>
<dbReference type="InterPro" id="IPR002942">
    <property type="entry name" value="S4_RNA-bd"/>
</dbReference>
<evidence type="ECO:0000313" key="7">
    <source>
        <dbReference type="EMBL" id="PRP94288.1"/>
    </source>
</evidence>
<dbReference type="GO" id="GO:0043023">
    <property type="term" value="F:ribosomal large subunit binding"/>
    <property type="evidence" value="ECO:0007669"/>
    <property type="project" value="InterPro"/>
</dbReference>
<protein>
    <submittedName>
        <fullName evidence="7">Heat shock protein 15</fullName>
    </submittedName>
</protein>
<dbReference type="GO" id="GO:0003727">
    <property type="term" value="F:single-stranded RNA binding"/>
    <property type="evidence" value="ECO:0007669"/>
    <property type="project" value="InterPro"/>
</dbReference>